<evidence type="ECO:0000256" key="1">
    <source>
        <dbReference type="ARBA" id="ARBA00023015"/>
    </source>
</evidence>
<dbReference type="SUPFAM" id="SSF48498">
    <property type="entry name" value="Tetracyclin repressor-like, C-terminal domain"/>
    <property type="match status" value="1"/>
</dbReference>
<evidence type="ECO:0000256" key="5">
    <source>
        <dbReference type="SAM" id="Phobius"/>
    </source>
</evidence>
<dbReference type="GO" id="GO:0003677">
    <property type="term" value="F:DNA binding"/>
    <property type="evidence" value="ECO:0007669"/>
    <property type="project" value="UniProtKB-UniRule"/>
</dbReference>
<keyword evidence="1" id="KW-0805">Transcription regulation</keyword>
<comment type="caution">
    <text evidence="7">The sequence shown here is derived from an EMBL/GenBank/DDBJ whole genome shotgun (WGS) entry which is preliminary data.</text>
</comment>
<dbReference type="Gene3D" id="1.10.357.10">
    <property type="entry name" value="Tetracycline Repressor, domain 2"/>
    <property type="match status" value="1"/>
</dbReference>
<dbReference type="OrthoDB" id="9812993at2"/>
<dbReference type="InterPro" id="IPR009057">
    <property type="entry name" value="Homeodomain-like_sf"/>
</dbReference>
<sequence>MIVPQSPEFQTFYLFYENRFFKIITIINRFRQYLMIHFCFLYYKIQKTILTLYLPFGIFYARYFLIFMTKLNTKERILDSAADLFYSKGYVNTGVEEIITSCDIKKPSLYYHFESKAALGLAYLDFKEKEFLGILDRLSERAESLSDFFTNWTTLIERAARAKKYYGCPFGSFASQLPTQDRNVFESKLRLIKKHWLATVISVLKKHSSKRKNSSEDHGKLALEVMVIYEGAASLYRMSGEIEFIHMMRKQFEQIAKRN</sequence>
<feature type="transmembrane region" description="Helical" evidence="5">
    <location>
        <begin position="50"/>
        <end position="68"/>
    </location>
</feature>
<proteinExistence type="predicted"/>
<dbReference type="AlphaFoldDB" id="A0A4R9LNR3"/>
<feature type="transmembrane region" description="Helical" evidence="5">
    <location>
        <begin position="20"/>
        <end position="43"/>
    </location>
</feature>
<dbReference type="PRINTS" id="PR00455">
    <property type="entry name" value="HTHTETR"/>
</dbReference>
<dbReference type="SUPFAM" id="SSF46689">
    <property type="entry name" value="Homeodomain-like"/>
    <property type="match status" value="1"/>
</dbReference>
<evidence type="ECO:0000256" key="2">
    <source>
        <dbReference type="ARBA" id="ARBA00023125"/>
    </source>
</evidence>
<dbReference type="InterPro" id="IPR001647">
    <property type="entry name" value="HTH_TetR"/>
</dbReference>
<keyword evidence="3" id="KW-0804">Transcription</keyword>
<gene>
    <name evidence="7" type="ORF">EHS11_09265</name>
</gene>
<dbReference type="PANTHER" id="PTHR47506:SF3">
    <property type="entry name" value="HTH-TYPE TRANSCRIPTIONAL REGULATOR LMRA"/>
    <property type="match status" value="1"/>
</dbReference>
<name>A0A4R9LNR3_9LEPT</name>
<dbReference type="PANTHER" id="PTHR47506">
    <property type="entry name" value="TRANSCRIPTIONAL REGULATORY PROTEIN"/>
    <property type="match status" value="1"/>
</dbReference>
<dbReference type="EMBL" id="RQHV01000043">
    <property type="protein sequence ID" value="TGN10469.1"/>
    <property type="molecule type" value="Genomic_DNA"/>
</dbReference>
<feature type="DNA-binding region" description="H-T-H motif" evidence="4">
    <location>
        <begin position="94"/>
        <end position="113"/>
    </location>
</feature>
<reference evidence="7" key="1">
    <citation type="journal article" date="2019" name="PLoS Negl. Trop. Dis.">
        <title>Revisiting the worldwide diversity of Leptospira species in the environment.</title>
        <authorList>
            <person name="Vincent A.T."/>
            <person name="Schiettekatte O."/>
            <person name="Bourhy P."/>
            <person name="Veyrier F.J."/>
            <person name="Picardeau M."/>
        </authorList>
    </citation>
    <scope>NUCLEOTIDE SEQUENCE [LARGE SCALE GENOMIC DNA]</scope>
    <source>
        <strain evidence="7">201400974</strain>
    </source>
</reference>
<evidence type="ECO:0000259" key="6">
    <source>
        <dbReference type="PROSITE" id="PS50977"/>
    </source>
</evidence>
<evidence type="ECO:0000313" key="8">
    <source>
        <dbReference type="Proteomes" id="UP000298264"/>
    </source>
</evidence>
<dbReference type="Proteomes" id="UP000298264">
    <property type="component" value="Unassembled WGS sequence"/>
</dbReference>
<keyword evidence="5" id="KW-0812">Transmembrane</keyword>
<evidence type="ECO:0000256" key="3">
    <source>
        <dbReference type="ARBA" id="ARBA00023163"/>
    </source>
</evidence>
<dbReference type="Pfam" id="PF00440">
    <property type="entry name" value="TetR_N"/>
    <property type="match status" value="1"/>
</dbReference>
<evidence type="ECO:0000256" key="4">
    <source>
        <dbReference type="PROSITE-ProRule" id="PRU00335"/>
    </source>
</evidence>
<keyword evidence="2 4" id="KW-0238">DNA-binding</keyword>
<keyword evidence="5" id="KW-1133">Transmembrane helix</keyword>
<keyword evidence="8" id="KW-1185">Reference proteome</keyword>
<dbReference type="PROSITE" id="PS50977">
    <property type="entry name" value="HTH_TETR_2"/>
    <property type="match status" value="1"/>
</dbReference>
<feature type="domain" description="HTH tetR-type" evidence="6">
    <location>
        <begin position="71"/>
        <end position="131"/>
    </location>
</feature>
<evidence type="ECO:0000313" key="7">
    <source>
        <dbReference type="EMBL" id="TGN10469.1"/>
    </source>
</evidence>
<protein>
    <submittedName>
        <fullName evidence="7">TetR/AcrR family transcriptional regulator</fullName>
    </submittedName>
</protein>
<accession>A0A4R9LNR3</accession>
<organism evidence="7 8">
    <name type="scientific">Leptospira ilyithenensis</name>
    <dbReference type="NCBI Taxonomy" id="2484901"/>
    <lineage>
        <taxon>Bacteria</taxon>
        <taxon>Pseudomonadati</taxon>
        <taxon>Spirochaetota</taxon>
        <taxon>Spirochaetia</taxon>
        <taxon>Leptospirales</taxon>
        <taxon>Leptospiraceae</taxon>
        <taxon>Leptospira</taxon>
    </lineage>
</organism>
<keyword evidence="5" id="KW-0472">Membrane</keyword>
<dbReference type="InterPro" id="IPR036271">
    <property type="entry name" value="Tet_transcr_reg_TetR-rel_C_sf"/>
</dbReference>